<dbReference type="EMBL" id="CP032416">
    <property type="protein sequence ID" value="AYD39417.1"/>
    <property type="molecule type" value="Genomic_DNA"/>
</dbReference>
<dbReference type="OrthoDB" id="21828at2"/>
<feature type="transmembrane region" description="Helical" evidence="8">
    <location>
        <begin position="57"/>
        <end position="78"/>
    </location>
</feature>
<dbReference type="Pfam" id="PF00893">
    <property type="entry name" value="Multi_Drug_Res"/>
    <property type="match status" value="1"/>
</dbReference>
<dbReference type="InterPro" id="IPR045324">
    <property type="entry name" value="Small_multidrug_res"/>
</dbReference>
<feature type="transmembrane region" description="Helical" evidence="8">
    <location>
        <begin position="32"/>
        <end position="50"/>
    </location>
</feature>
<name>A0A386H141_9CLOT</name>
<evidence type="ECO:0000256" key="3">
    <source>
        <dbReference type="ARBA" id="ARBA00022475"/>
    </source>
</evidence>
<reference evidence="9 10" key="1">
    <citation type="journal article" date="2019" name="Int. J. Syst. Evol. Microbiol.">
        <title>Clostridium fermenticellae sp. nov., isolated from the mud in a fermentation cellar for the production of the Chinese liquor, baijiu.</title>
        <authorList>
            <person name="Xu P.X."/>
            <person name="Chai L.J."/>
            <person name="Qiu T."/>
            <person name="Zhang X.J."/>
            <person name="Lu Z.M."/>
            <person name="Xiao C."/>
            <person name="Wang S.T."/>
            <person name="Shen C.H."/>
            <person name="Shi J.S."/>
            <person name="Xu Z.H."/>
        </authorList>
    </citation>
    <scope>NUCLEOTIDE SEQUENCE [LARGE SCALE GENOMIC DNA]</scope>
    <source>
        <strain evidence="9 10">JN500901</strain>
    </source>
</reference>
<dbReference type="PANTHER" id="PTHR30561">
    <property type="entry name" value="SMR FAMILY PROTON-DEPENDENT DRUG EFFLUX TRANSPORTER SUGE"/>
    <property type="match status" value="1"/>
</dbReference>
<evidence type="ECO:0000256" key="4">
    <source>
        <dbReference type="ARBA" id="ARBA00022692"/>
    </source>
</evidence>
<keyword evidence="3" id="KW-1003">Cell membrane</keyword>
<comment type="subcellular location">
    <subcellularLocation>
        <location evidence="1 7">Cell membrane</location>
        <topology evidence="1 7">Multi-pass membrane protein</topology>
    </subcellularLocation>
</comment>
<dbReference type="PANTHER" id="PTHR30561:SF1">
    <property type="entry name" value="MULTIDRUG TRANSPORTER EMRE"/>
    <property type="match status" value="1"/>
</dbReference>
<keyword evidence="5 8" id="KW-1133">Transmembrane helix</keyword>
<dbReference type="FunFam" id="1.10.3730.20:FF:000001">
    <property type="entry name" value="Quaternary ammonium compound resistance transporter SugE"/>
    <property type="match status" value="1"/>
</dbReference>
<evidence type="ECO:0000256" key="5">
    <source>
        <dbReference type="ARBA" id="ARBA00022989"/>
    </source>
</evidence>
<keyword evidence="10" id="KW-1185">Reference proteome</keyword>
<evidence type="ECO:0000256" key="7">
    <source>
        <dbReference type="RuleBase" id="RU003942"/>
    </source>
</evidence>
<dbReference type="AlphaFoldDB" id="A0A386H141"/>
<evidence type="ECO:0000256" key="6">
    <source>
        <dbReference type="ARBA" id="ARBA00023136"/>
    </source>
</evidence>
<dbReference type="Gene3D" id="1.10.3730.20">
    <property type="match status" value="1"/>
</dbReference>
<keyword evidence="2" id="KW-0813">Transport</keyword>
<organism evidence="9 10">
    <name type="scientific">Clostridium fermenticellae</name>
    <dbReference type="NCBI Taxonomy" id="2068654"/>
    <lineage>
        <taxon>Bacteria</taxon>
        <taxon>Bacillati</taxon>
        <taxon>Bacillota</taxon>
        <taxon>Clostridia</taxon>
        <taxon>Eubacteriales</taxon>
        <taxon>Clostridiaceae</taxon>
        <taxon>Clostridium</taxon>
    </lineage>
</organism>
<dbReference type="Proteomes" id="UP000266301">
    <property type="component" value="Chromosome"/>
</dbReference>
<dbReference type="GO" id="GO:0005886">
    <property type="term" value="C:plasma membrane"/>
    <property type="evidence" value="ECO:0007669"/>
    <property type="project" value="UniProtKB-SubCell"/>
</dbReference>
<dbReference type="GO" id="GO:0022857">
    <property type="term" value="F:transmembrane transporter activity"/>
    <property type="evidence" value="ECO:0007669"/>
    <property type="project" value="InterPro"/>
</dbReference>
<dbReference type="SUPFAM" id="SSF103481">
    <property type="entry name" value="Multidrug resistance efflux transporter EmrE"/>
    <property type="match status" value="1"/>
</dbReference>
<feature type="transmembrane region" description="Helical" evidence="8">
    <location>
        <begin position="84"/>
        <end position="102"/>
    </location>
</feature>
<evidence type="ECO:0000256" key="2">
    <source>
        <dbReference type="ARBA" id="ARBA00022448"/>
    </source>
</evidence>
<dbReference type="InterPro" id="IPR000390">
    <property type="entry name" value="Small_drug/metabolite_transptr"/>
</dbReference>
<protein>
    <submittedName>
        <fullName evidence="9">QacE family quaternary ammonium compound efflux SMR transporter</fullName>
    </submittedName>
</protein>
<keyword evidence="6 8" id="KW-0472">Membrane</keyword>
<gene>
    <name evidence="9" type="ORF">D4Z93_02210</name>
</gene>
<proteinExistence type="inferred from homology"/>
<evidence type="ECO:0000256" key="8">
    <source>
        <dbReference type="SAM" id="Phobius"/>
    </source>
</evidence>
<dbReference type="RefSeq" id="WP_119970126.1">
    <property type="nucleotide sequence ID" value="NZ_CP032416.1"/>
</dbReference>
<comment type="similarity">
    <text evidence="7">Belongs to the drug/metabolite transporter (DMT) superfamily. Small multidrug resistance (SMR) (TC 2.A.7.1) family.</text>
</comment>
<sequence length="107" mass="11711">MEWVYLFVAIVFELAGTTCMKISNGFTKPLPVVGTFLTYTICFTFFAMSLKKIPISVAYAIWSAAGITVISIIGILIFKENINVLKIVSILFIILGVIGLNFSGVSH</sequence>
<dbReference type="KEGG" id="cfer:D4Z93_02210"/>
<evidence type="ECO:0000313" key="9">
    <source>
        <dbReference type="EMBL" id="AYD39417.1"/>
    </source>
</evidence>
<evidence type="ECO:0000256" key="1">
    <source>
        <dbReference type="ARBA" id="ARBA00004651"/>
    </source>
</evidence>
<accession>A0A386H141</accession>
<keyword evidence="4 7" id="KW-0812">Transmembrane</keyword>
<dbReference type="InterPro" id="IPR037185">
    <property type="entry name" value="EmrE-like"/>
</dbReference>
<evidence type="ECO:0000313" key="10">
    <source>
        <dbReference type="Proteomes" id="UP000266301"/>
    </source>
</evidence>